<dbReference type="AlphaFoldDB" id="A0A845PXW2"/>
<dbReference type="Proteomes" id="UP000553459">
    <property type="component" value="Unassembled WGS sequence"/>
</dbReference>
<evidence type="ECO:0000313" key="2">
    <source>
        <dbReference type="Proteomes" id="UP000553459"/>
    </source>
</evidence>
<reference evidence="1 2" key="1">
    <citation type="submission" date="2019-11" db="EMBL/GenBank/DDBJ databases">
        <title>Characterization of Elizabethkingia argenteiflava sp. nov., isolated from inner surface of Soybean Pods.</title>
        <authorList>
            <person name="Mo S."/>
        </authorList>
    </citation>
    <scope>NUCLEOTIDE SEQUENCE [LARGE SCALE GENOMIC DNA]</scope>
    <source>
        <strain evidence="1 2">YB22</strain>
    </source>
</reference>
<comment type="caution">
    <text evidence="1">The sequence shown here is derived from an EMBL/GenBank/DDBJ whole genome shotgun (WGS) entry which is preliminary data.</text>
</comment>
<accession>A0A845PXW2</accession>
<protein>
    <recommendedName>
        <fullName evidence="3">Polymerase nucleotidyl transferase domain-containing protein</fullName>
    </recommendedName>
</protein>
<gene>
    <name evidence="1" type="ORF">GNY06_05825</name>
</gene>
<dbReference type="EMBL" id="JAAABJ010000476">
    <property type="protein sequence ID" value="NAW50910.1"/>
    <property type="molecule type" value="Genomic_DNA"/>
</dbReference>
<dbReference type="RefSeq" id="WP_166519208.1">
    <property type="nucleotide sequence ID" value="NZ_JAAABJ010000476.1"/>
</dbReference>
<proteinExistence type="predicted"/>
<sequence>MENIKNFMIRKFGKVKNFLISGSSITQDKNDFSDIDIVIFSSDFAIPQNHTVMIENDKVQFMVVPIRRLESIFYDDFTSFKGSFCHMVANSKIAYSNEESPFLLNVKNHAKELLKTKKRIVDEKNEIKIYQLRFIITNHLLDIKGAKNKEELLFSISELTGCIASLKMILEDQLVRGGGKHKYRALNEFDPNFLQELNVALKSYYTNNDTDPIILFTEQKMELYGGLLTYYSKHNVLTEVHRDCISFSIDKESFKKFKEDILLFLEKENILNTFHSFTSHDKIIFRISSPKKRINNHIIPSLEKLYGSRNIPILFPLRMEIESHLYHIVDTDLYIEILEKLQGTIIDFSFIHSEYLTIKIAFSFLKAFVHDMDKTEATNFLLTLFSLWLPYYYDDGFINSTLVLLKKKRESIRYFSKIYEENKIKLNRLYRIKSNKQKYLSIARDIEKLKKQSEYKLKNLNEWHLHSLIISHFFSMLFIKDSLKPYIVYSFIKSIKEC</sequence>
<organism evidence="1 2">
    <name type="scientific">Elizabethkingia argenteiflava</name>
    <dbReference type="NCBI Taxonomy" id="2681556"/>
    <lineage>
        <taxon>Bacteria</taxon>
        <taxon>Pseudomonadati</taxon>
        <taxon>Bacteroidota</taxon>
        <taxon>Flavobacteriia</taxon>
        <taxon>Flavobacteriales</taxon>
        <taxon>Weeksellaceae</taxon>
        <taxon>Elizabethkingia</taxon>
    </lineage>
</organism>
<evidence type="ECO:0000313" key="1">
    <source>
        <dbReference type="EMBL" id="NAW50910.1"/>
    </source>
</evidence>
<evidence type="ECO:0008006" key="3">
    <source>
        <dbReference type="Google" id="ProtNLM"/>
    </source>
</evidence>
<name>A0A845PXW2_9FLAO</name>
<keyword evidence="2" id="KW-1185">Reference proteome</keyword>